<name>X1PNM9_9ZZZZ</name>
<accession>X1PNM9</accession>
<organism evidence="1">
    <name type="scientific">marine sediment metagenome</name>
    <dbReference type="NCBI Taxonomy" id="412755"/>
    <lineage>
        <taxon>unclassified sequences</taxon>
        <taxon>metagenomes</taxon>
        <taxon>ecological metagenomes</taxon>
    </lineage>
</organism>
<sequence>MQSNWNKTRKIKKEEMIEAINNPDKIKKEEGKYYIQKDIGRDIK</sequence>
<proteinExistence type="predicted"/>
<evidence type="ECO:0000313" key="1">
    <source>
        <dbReference type="EMBL" id="GAI57912.1"/>
    </source>
</evidence>
<dbReference type="AlphaFoldDB" id="X1PNM9"/>
<comment type="caution">
    <text evidence="1">The sequence shown here is derived from an EMBL/GenBank/DDBJ whole genome shotgun (WGS) entry which is preliminary data.</text>
</comment>
<gene>
    <name evidence="1" type="ORF">S06H3_57222</name>
</gene>
<protein>
    <submittedName>
        <fullName evidence="1">Uncharacterized protein</fullName>
    </submittedName>
</protein>
<reference evidence="1" key="1">
    <citation type="journal article" date="2014" name="Front. Microbiol.">
        <title>High frequency of phylogenetically diverse reductive dehalogenase-homologous genes in deep subseafloor sedimentary metagenomes.</title>
        <authorList>
            <person name="Kawai M."/>
            <person name="Futagami T."/>
            <person name="Toyoda A."/>
            <person name="Takaki Y."/>
            <person name="Nishi S."/>
            <person name="Hori S."/>
            <person name="Arai W."/>
            <person name="Tsubouchi T."/>
            <person name="Morono Y."/>
            <person name="Uchiyama I."/>
            <person name="Ito T."/>
            <person name="Fujiyama A."/>
            <person name="Inagaki F."/>
            <person name="Takami H."/>
        </authorList>
    </citation>
    <scope>NUCLEOTIDE SEQUENCE</scope>
    <source>
        <strain evidence="1">Expedition CK06-06</strain>
    </source>
</reference>
<dbReference type="EMBL" id="BARV01036907">
    <property type="protein sequence ID" value="GAI57912.1"/>
    <property type="molecule type" value="Genomic_DNA"/>
</dbReference>